<name>A0A1I6PAU9_9BACL</name>
<dbReference type="OrthoDB" id="9785372at2"/>
<dbReference type="Proteomes" id="UP000198660">
    <property type="component" value="Unassembled WGS sequence"/>
</dbReference>
<gene>
    <name evidence="2" type="ORF">SAMN05444972_101470</name>
</gene>
<sequence>MEQRKRIVVFGATGRTGEHVLTQSLEEGYDVIAYVRNPTKLSLQHARLTIMQGDIFNEEQVHHAIEGSDAVLCALGVPMGSKLPVCSVGTQNIIQAMKRNGVNRLIVITGLGVKRTRGDINWFERAFLTLFLCLDQAAADDKEIQEDLIEESQLDWTILRPPWLTHGKKTSRYRVGMGESVHPTLISRISRRDLAECMVQQITDRTFIRQAPYVMY</sequence>
<dbReference type="EMBL" id="FPAA01000001">
    <property type="protein sequence ID" value="SFS37306.1"/>
    <property type="molecule type" value="Genomic_DNA"/>
</dbReference>
<dbReference type="GO" id="GO:0042602">
    <property type="term" value="F:riboflavin reductase (NADPH) activity"/>
    <property type="evidence" value="ECO:0007669"/>
    <property type="project" value="TreeGrafter"/>
</dbReference>
<dbReference type="Pfam" id="PF13460">
    <property type="entry name" value="NAD_binding_10"/>
    <property type="match status" value="1"/>
</dbReference>
<proteinExistence type="predicted"/>
<evidence type="ECO:0000313" key="3">
    <source>
        <dbReference type="Proteomes" id="UP000198660"/>
    </source>
</evidence>
<keyword evidence="3" id="KW-1185">Reference proteome</keyword>
<dbReference type="InterPro" id="IPR036291">
    <property type="entry name" value="NAD(P)-bd_dom_sf"/>
</dbReference>
<feature type="domain" description="NAD(P)-binding" evidence="1">
    <location>
        <begin position="11"/>
        <end position="204"/>
    </location>
</feature>
<dbReference type="Gene3D" id="3.40.50.720">
    <property type="entry name" value="NAD(P)-binding Rossmann-like Domain"/>
    <property type="match status" value="1"/>
</dbReference>
<evidence type="ECO:0000259" key="1">
    <source>
        <dbReference type="Pfam" id="PF13460"/>
    </source>
</evidence>
<accession>A0A1I6PAU9</accession>
<protein>
    <submittedName>
        <fullName evidence="2">Putative NADH-flavin reductase</fullName>
    </submittedName>
</protein>
<reference evidence="3" key="1">
    <citation type="submission" date="2016-10" db="EMBL/GenBank/DDBJ databases">
        <authorList>
            <person name="Varghese N."/>
            <person name="Submissions S."/>
        </authorList>
    </citation>
    <scope>NUCLEOTIDE SEQUENCE [LARGE SCALE GENOMIC DNA]</scope>
    <source>
        <strain evidence="3">DSM 45789</strain>
    </source>
</reference>
<dbReference type="SUPFAM" id="SSF51735">
    <property type="entry name" value="NAD(P)-binding Rossmann-fold domains"/>
    <property type="match status" value="1"/>
</dbReference>
<dbReference type="InterPro" id="IPR016040">
    <property type="entry name" value="NAD(P)-bd_dom"/>
</dbReference>
<dbReference type="RefSeq" id="WP_091833233.1">
    <property type="nucleotide sequence ID" value="NZ_FPAA01000001.1"/>
</dbReference>
<dbReference type="InterPro" id="IPR051606">
    <property type="entry name" value="Polyketide_Oxido-like"/>
</dbReference>
<dbReference type="PANTHER" id="PTHR43355">
    <property type="entry name" value="FLAVIN REDUCTASE (NADPH)"/>
    <property type="match status" value="1"/>
</dbReference>
<dbReference type="CDD" id="cd05244">
    <property type="entry name" value="BVR-B_like_SDR_a"/>
    <property type="match status" value="1"/>
</dbReference>
<dbReference type="GO" id="GO:0004074">
    <property type="term" value="F:biliverdin reductase [NAD(P)H] activity"/>
    <property type="evidence" value="ECO:0007669"/>
    <property type="project" value="TreeGrafter"/>
</dbReference>
<dbReference type="PANTHER" id="PTHR43355:SF2">
    <property type="entry name" value="FLAVIN REDUCTASE (NADPH)"/>
    <property type="match status" value="1"/>
</dbReference>
<dbReference type="AlphaFoldDB" id="A0A1I6PAU9"/>
<organism evidence="2 3">
    <name type="scientific">Marininema halotolerans</name>
    <dbReference type="NCBI Taxonomy" id="1155944"/>
    <lineage>
        <taxon>Bacteria</taxon>
        <taxon>Bacillati</taxon>
        <taxon>Bacillota</taxon>
        <taxon>Bacilli</taxon>
        <taxon>Bacillales</taxon>
        <taxon>Thermoactinomycetaceae</taxon>
        <taxon>Marininema</taxon>
    </lineage>
</organism>
<evidence type="ECO:0000313" key="2">
    <source>
        <dbReference type="EMBL" id="SFS37306.1"/>
    </source>
</evidence>